<evidence type="ECO:0000313" key="3">
    <source>
        <dbReference type="Proteomes" id="UP000318538"/>
    </source>
</evidence>
<gene>
    <name evidence="2" type="ORF">K227x_17130</name>
</gene>
<protein>
    <submittedName>
        <fullName evidence="2">Uncharacterized protein</fullName>
    </submittedName>
</protein>
<dbReference type="AlphaFoldDB" id="A0A517N878"/>
<feature type="transmembrane region" description="Helical" evidence="1">
    <location>
        <begin position="92"/>
        <end position="109"/>
    </location>
</feature>
<keyword evidence="1" id="KW-0472">Membrane</keyword>
<evidence type="ECO:0000313" key="2">
    <source>
        <dbReference type="EMBL" id="QDT03331.1"/>
    </source>
</evidence>
<keyword evidence="1" id="KW-1133">Transmembrane helix</keyword>
<feature type="transmembrane region" description="Helical" evidence="1">
    <location>
        <begin position="62"/>
        <end position="86"/>
    </location>
</feature>
<accession>A0A517N878</accession>
<dbReference type="Proteomes" id="UP000318538">
    <property type="component" value="Chromosome"/>
</dbReference>
<dbReference type="EMBL" id="CP036525">
    <property type="protein sequence ID" value="QDT03331.1"/>
    <property type="molecule type" value="Genomic_DNA"/>
</dbReference>
<keyword evidence="1" id="KW-0812">Transmembrane</keyword>
<dbReference type="KEGG" id="rlc:K227x_17130"/>
<name>A0A517N878_9BACT</name>
<keyword evidence="3" id="KW-1185">Reference proteome</keyword>
<reference evidence="2 3" key="1">
    <citation type="submission" date="2019-02" db="EMBL/GenBank/DDBJ databases">
        <title>Deep-cultivation of Planctomycetes and their phenomic and genomic characterization uncovers novel biology.</title>
        <authorList>
            <person name="Wiegand S."/>
            <person name="Jogler M."/>
            <person name="Boedeker C."/>
            <person name="Pinto D."/>
            <person name="Vollmers J."/>
            <person name="Rivas-Marin E."/>
            <person name="Kohn T."/>
            <person name="Peeters S.H."/>
            <person name="Heuer A."/>
            <person name="Rast P."/>
            <person name="Oberbeckmann S."/>
            <person name="Bunk B."/>
            <person name="Jeske O."/>
            <person name="Meyerdierks A."/>
            <person name="Storesund J.E."/>
            <person name="Kallscheuer N."/>
            <person name="Luecker S."/>
            <person name="Lage O.M."/>
            <person name="Pohl T."/>
            <person name="Merkel B.J."/>
            <person name="Hornburger P."/>
            <person name="Mueller R.-W."/>
            <person name="Bruemmer F."/>
            <person name="Labrenz M."/>
            <person name="Spormann A.M."/>
            <person name="Op den Camp H."/>
            <person name="Overmann J."/>
            <person name="Amann R."/>
            <person name="Jetten M.S.M."/>
            <person name="Mascher T."/>
            <person name="Medema M.H."/>
            <person name="Devos D.P."/>
            <person name="Kaster A.-K."/>
            <person name="Ovreas L."/>
            <person name="Rohde M."/>
            <person name="Galperin M.Y."/>
            <person name="Jogler C."/>
        </authorList>
    </citation>
    <scope>NUCLEOTIDE SEQUENCE [LARGE SCALE GENOMIC DNA]</scope>
    <source>
        <strain evidence="2 3">K22_7</strain>
    </source>
</reference>
<proteinExistence type="predicted"/>
<evidence type="ECO:0000256" key="1">
    <source>
        <dbReference type="SAM" id="Phobius"/>
    </source>
</evidence>
<sequence>MTGTDSNEMTYRFATFAARGTIWLRHDSVRTKTRTHLGWWEQTIPLADLRPQYGTLRATPQVFLWACIFALVFAGTGIYGLFWGAWAIPQKSVSILLLATGLFLGRYLLKYRKSEWIIFNAYDEGGRVGYTRQGPDACACDAFTERLVGAIRKSRAESSDAADRRS</sequence>
<organism evidence="2 3">
    <name type="scientific">Rubripirellula lacrimiformis</name>
    <dbReference type="NCBI Taxonomy" id="1930273"/>
    <lineage>
        <taxon>Bacteria</taxon>
        <taxon>Pseudomonadati</taxon>
        <taxon>Planctomycetota</taxon>
        <taxon>Planctomycetia</taxon>
        <taxon>Pirellulales</taxon>
        <taxon>Pirellulaceae</taxon>
        <taxon>Rubripirellula</taxon>
    </lineage>
</organism>